<dbReference type="HOGENOM" id="CLU_1685802_0_0_12"/>
<dbReference type="GeneID" id="302997943"/>
<reference evidence="2" key="2">
    <citation type="submission" date="2011-04" db="EMBL/GenBank/DDBJ databases">
        <title>The complete genome of chromosome of Treponema succinifaciens DSM 2489.</title>
        <authorList>
            <person name="Lucas S."/>
            <person name="Copeland A."/>
            <person name="Lapidus A."/>
            <person name="Bruce D."/>
            <person name="Goodwin L."/>
            <person name="Pitluck S."/>
            <person name="Peters L."/>
            <person name="Kyrpides N."/>
            <person name="Mavromatis K."/>
            <person name="Ivanova N."/>
            <person name="Ovchinnikova G."/>
            <person name="Teshima H."/>
            <person name="Detter J.C."/>
            <person name="Tapia R."/>
            <person name="Han C."/>
            <person name="Land M."/>
            <person name="Hauser L."/>
            <person name="Markowitz V."/>
            <person name="Cheng J.-F."/>
            <person name="Hugenholtz P."/>
            <person name="Woyke T."/>
            <person name="Wu D."/>
            <person name="Gronow S."/>
            <person name="Wellnitz S."/>
            <person name="Brambilla E."/>
            <person name="Klenk H.-P."/>
            <person name="Eisen J.A."/>
        </authorList>
    </citation>
    <scope>NUCLEOTIDE SEQUENCE [LARGE SCALE GENOMIC DNA]</scope>
    <source>
        <strain evidence="2">ATCC 33096 / DSM 2489 / 6091</strain>
    </source>
</reference>
<gene>
    <name evidence="1" type="ordered locus">Tresu_0759</name>
</gene>
<dbReference type="AlphaFoldDB" id="F2NX80"/>
<dbReference type="Proteomes" id="UP000006852">
    <property type="component" value="Chromosome"/>
</dbReference>
<evidence type="ECO:0000313" key="1">
    <source>
        <dbReference type="EMBL" id="AEB13693.1"/>
    </source>
</evidence>
<proteinExistence type="predicted"/>
<evidence type="ECO:0008006" key="3">
    <source>
        <dbReference type="Google" id="ProtNLM"/>
    </source>
</evidence>
<dbReference type="RefSeq" id="WP_013700990.1">
    <property type="nucleotide sequence ID" value="NC_015385.1"/>
</dbReference>
<evidence type="ECO:0000313" key="2">
    <source>
        <dbReference type="Proteomes" id="UP000006852"/>
    </source>
</evidence>
<reference evidence="1 2" key="1">
    <citation type="journal article" date="2011" name="Stand. Genomic Sci.">
        <title>Complete genome sequence of Treponema succinifaciens type strain (6091).</title>
        <authorList>
            <person name="Han C."/>
            <person name="Gronow S."/>
            <person name="Teshima H."/>
            <person name="Lapidus A."/>
            <person name="Nolan M."/>
            <person name="Lucas S."/>
            <person name="Hammon N."/>
            <person name="Deshpande S."/>
            <person name="Cheng J.F."/>
            <person name="Zeytun A."/>
            <person name="Tapia R."/>
            <person name="Goodwin L."/>
            <person name="Pitluck S."/>
            <person name="Liolios K."/>
            <person name="Pagani I."/>
            <person name="Ivanova N."/>
            <person name="Mavromatis K."/>
            <person name="Mikhailova N."/>
            <person name="Huntemann M."/>
            <person name="Pati A."/>
            <person name="Chen A."/>
            <person name="Palaniappan K."/>
            <person name="Land M."/>
            <person name="Hauser L."/>
            <person name="Brambilla E.M."/>
            <person name="Rohde M."/>
            <person name="Goker M."/>
            <person name="Woyke T."/>
            <person name="Bristow J."/>
            <person name="Eisen J.A."/>
            <person name="Markowitz V."/>
            <person name="Hugenholtz P."/>
            <person name="Kyrpides N.C."/>
            <person name="Klenk H.P."/>
            <person name="Detter J.C."/>
        </authorList>
    </citation>
    <scope>NUCLEOTIDE SEQUENCE [LARGE SCALE GENOMIC DNA]</scope>
    <source>
        <strain evidence="2">ATCC 33096 / DSM 2489 / 6091</strain>
    </source>
</reference>
<dbReference type="PROSITE" id="PS51257">
    <property type="entry name" value="PROKAR_LIPOPROTEIN"/>
    <property type="match status" value="1"/>
</dbReference>
<dbReference type="KEGG" id="tsu:Tresu_0759"/>
<sequence>MKKNKMWAVILILLLVGFIFGCEKDYTKEVYDFITEYIHMVSYEHAIHKTHITENMKGYFYDYEDKENAEYPEFMLPGGFRDNILVVKDFVIQKIEKLPYTGTKGYFGNGLDGYSVEVQFTIYDESKEKGEYVKNLGYWVALANNKFYIYADDTLNDIYILEKDLEN</sequence>
<keyword evidence="2" id="KW-1185">Reference proteome</keyword>
<protein>
    <recommendedName>
        <fullName evidence="3">Lipoprotein</fullName>
    </recommendedName>
</protein>
<accession>F2NX80</accession>
<dbReference type="EMBL" id="CP002631">
    <property type="protein sequence ID" value="AEB13693.1"/>
    <property type="molecule type" value="Genomic_DNA"/>
</dbReference>
<organism evidence="1 2">
    <name type="scientific">Treponema succinifaciens (strain ATCC 33096 / DSM 2489 / 6091)</name>
    <dbReference type="NCBI Taxonomy" id="869209"/>
    <lineage>
        <taxon>Bacteria</taxon>
        <taxon>Pseudomonadati</taxon>
        <taxon>Spirochaetota</taxon>
        <taxon>Spirochaetia</taxon>
        <taxon>Spirochaetales</taxon>
        <taxon>Treponemataceae</taxon>
        <taxon>Treponema</taxon>
    </lineage>
</organism>
<dbReference type="STRING" id="869209.Tresu_0759"/>
<name>F2NX80_TRES6</name>